<dbReference type="GO" id="GO:0008654">
    <property type="term" value="P:phospholipid biosynthetic process"/>
    <property type="evidence" value="ECO:0007669"/>
    <property type="project" value="InterPro"/>
</dbReference>
<proteinExistence type="inferred from homology"/>
<comment type="similarity">
    <text evidence="2">Belongs to the CDP-alcohol phosphatidyltransferase class-I family.</text>
</comment>
<dbReference type="EMBL" id="VDUZ01000020">
    <property type="protein sequence ID" value="TXL74165.1"/>
    <property type="molecule type" value="Genomic_DNA"/>
</dbReference>
<dbReference type="InterPro" id="IPR000462">
    <property type="entry name" value="CDP-OH_P_trans"/>
</dbReference>
<dbReference type="AlphaFoldDB" id="A0A5C8PKG9"/>
<evidence type="ECO:0000256" key="2">
    <source>
        <dbReference type="RuleBase" id="RU003750"/>
    </source>
</evidence>
<protein>
    <submittedName>
        <fullName evidence="4">CDP-alcohol phosphatidyltransferase family protein</fullName>
    </submittedName>
</protein>
<keyword evidence="3" id="KW-1133">Transmembrane helix</keyword>
<keyword evidence="3" id="KW-0812">Transmembrane</keyword>
<dbReference type="GO" id="GO:0016020">
    <property type="term" value="C:membrane"/>
    <property type="evidence" value="ECO:0007669"/>
    <property type="project" value="InterPro"/>
</dbReference>
<dbReference type="Proteomes" id="UP000321638">
    <property type="component" value="Unassembled WGS sequence"/>
</dbReference>
<evidence type="ECO:0000256" key="3">
    <source>
        <dbReference type="SAM" id="Phobius"/>
    </source>
</evidence>
<dbReference type="PROSITE" id="PS00379">
    <property type="entry name" value="CDP_ALCOHOL_P_TRANSF"/>
    <property type="match status" value="1"/>
</dbReference>
<gene>
    <name evidence="4" type="ORF">FHP25_18365</name>
</gene>
<dbReference type="GO" id="GO:0016780">
    <property type="term" value="F:phosphotransferase activity, for other substituted phosphate groups"/>
    <property type="evidence" value="ECO:0007669"/>
    <property type="project" value="InterPro"/>
</dbReference>
<sequence length="437" mass="46593">MHVWIDAAAAAPGVTVFGMSPIERHVRAALRGGVPAAHVVIDSGERPPPPLPADLARLGLRLVGGQGDTGARLAAFTATVADTVFAVAGDSVVDPRLFVHLATRQVSLVVTGDTTVPRALARAWSAVYGGWSETGSAADCAVLLAPGVPVPAAADMHALGAGLLAAGTAQRLTAEGFDAHVALQRRDVPFWVRRIGDAASRAAVERFLFDASYKGSTDVFTRYVYPYLVWPLTRLATRWRVHPNTITWVGIVATFAAVPCFALGWWAWGFVLAYVMSVLDSVDGKVARLTFTSSALGNVLDHGLDIVHPPFWYAAWAIGLIGVSPQALWQGGGASDPLVGAAIALLALYVADRLVLAVYKWRYKGRGLHAHAPIDGAVRAVIARRNIFLPLFLAGVALGLGRETFWLILAWQAATVTWHAGRTVWILARKEAPRGVH</sequence>
<dbReference type="InterPro" id="IPR043130">
    <property type="entry name" value="CDP-OH_PTrfase_TM_dom"/>
</dbReference>
<keyword evidence="5" id="KW-1185">Reference proteome</keyword>
<dbReference type="RefSeq" id="WP_147848412.1">
    <property type="nucleotide sequence ID" value="NZ_VDUZ01000020.1"/>
</dbReference>
<dbReference type="OrthoDB" id="8541463at2"/>
<evidence type="ECO:0000256" key="1">
    <source>
        <dbReference type="ARBA" id="ARBA00022679"/>
    </source>
</evidence>
<name>A0A5C8PKG9_9HYPH</name>
<keyword evidence="1 2" id="KW-0808">Transferase</keyword>
<dbReference type="Gene3D" id="1.20.120.1760">
    <property type="match status" value="1"/>
</dbReference>
<accession>A0A5C8PKG9</accession>
<evidence type="ECO:0000313" key="4">
    <source>
        <dbReference type="EMBL" id="TXL74165.1"/>
    </source>
</evidence>
<evidence type="ECO:0000313" key="5">
    <source>
        <dbReference type="Proteomes" id="UP000321638"/>
    </source>
</evidence>
<feature type="transmembrane region" description="Helical" evidence="3">
    <location>
        <begin position="338"/>
        <end position="359"/>
    </location>
</feature>
<feature type="transmembrane region" description="Helical" evidence="3">
    <location>
        <begin position="387"/>
        <end position="409"/>
    </location>
</feature>
<dbReference type="InterPro" id="IPR048254">
    <property type="entry name" value="CDP_ALCOHOL_P_TRANSF_CS"/>
</dbReference>
<dbReference type="Pfam" id="PF01066">
    <property type="entry name" value="CDP-OH_P_transf"/>
    <property type="match status" value="1"/>
</dbReference>
<comment type="caution">
    <text evidence="4">The sequence shown here is derived from an EMBL/GenBank/DDBJ whole genome shotgun (WGS) entry which is preliminary data.</text>
</comment>
<keyword evidence="3" id="KW-0472">Membrane</keyword>
<feature type="transmembrane region" description="Helical" evidence="3">
    <location>
        <begin position="246"/>
        <end position="268"/>
    </location>
</feature>
<reference evidence="4 5" key="1">
    <citation type="submission" date="2019-06" db="EMBL/GenBank/DDBJ databases">
        <title>New taxonomy in bacterial strain CC-CFT640, isolated from vineyard.</title>
        <authorList>
            <person name="Lin S.-Y."/>
            <person name="Tsai C.-F."/>
            <person name="Young C.-C."/>
        </authorList>
    </citation>
    <scope>NUCLEOTIDE SEQUENCE [LARGE SCALE GENOMIC DNA]</scope>
    <source>
        <strain evidence="4 5">CC-CFT640</strain>
    </source>
</reference>
<organism evidence="4 5">
    <name type="scientific">Vineibacter terrae</name>
    <dbReference type="NCBI Taxonomy" id="2586908"/>
    <lineage>
        <taxon>Bacteria</taxon>
        <taxon>Pseudomonadati</taxon>
        <taxon>Pseudomonadota</taxon>
        <taxon>Alphaproteobacteria</taxon>
        <taxon>Hyphomicrobiales</taxon>
        <taxon>Vineibacter</taxon>
    </lineage>
</organism>